<evidence type="ECO:0000256" key="1">
    <source>
        <dbReference type="ARBA" id="ARBA00006611"/>
    </source>
</evidence>
<dbReference type="Gene3D" id="3.40.50.300">
    <property type="entry name" value="P-loop containing nucleotide triphosphate hydrolases"/>
    <property type="match status" value="1"/>
</dbReference>
<dbReference type="Proteomes" id="UP001523528">
    <property type="component" value="Unassembled WGS sequence"/>
</dbReference>
<dbReference type="RefSeq" id="WP_165992267.1">
    <property type="nucleotide sequence ID" value="NZ_JAMYZY010000018.1"/>
</dbReference>
<dbReference type="Gene3D" id="3.30.450.90">
    <property type="match status" value="1"/>
</dbReference>
<proteinExistence type="inferred from homology"/>
<comment type="caution">
    <text evidence="3">The sequence shown here is derived from an EMBL/GenBank/DDBJ whole genome shotgun (WGS) entry which is preliminary data.</text>
</comment>
<dbReference type="InterPro" id="IPR027417">
    <property type="entry name" value="P-loop_NTPase"/>
</dbReference>
<evidence type="ECO:0000313" key="3">
    <source>
        <dbReference type="EMBL" id="MCP1258967.1"/>
    </source>
</evidence>
<name>A0ABT1F178_9PROT</name>
<dbReference type="InterPro" id="IPR050921">
    <property type="entry name" value="T4SS_GSP_E_ATPase"/>
</dbReference>
<accession>A0ABT1F178</accession>
<dbReference type="PANTHER" id="PTHR30486">
    <property type="entry name" value="TWITCHING MOTILITY PROTEIN PILT"/>
    <property type="match status" value="1"/>
</dbReference>
<sequence length="364" mass="40462">MSDLPLDVDLNTLLVHCAKLGASRVQIQTDQPVEIRVHGKNSQLGKDRWSPRRVQETIRFMYGSEVATSVLTQAETIDISHTVWPNRKGPRHSFRVNAVSATIGAEKAITITIRPLVDIPRTLDEQNVEPRLRDALEGDNGGFWICGATGSGKTTLIGGITRARLENPDCHCNIVEGSAPLELLYDLVDRKNATISQSEIPRQIKSFPDFIRAAMRQEPTDIIVGECRDPETVEAAVQAMISGHRLVSSVHTFDPASTIRRIEALCPPDQRDSLTIAFVENLRLIVNQRLLPSTDGTRTPIREFLPVTRAFRNKLLDTPRDRWPSLTHEAVEQTGQTYVQSIAQALAEKRITDAVAAKARDAEM</sequence>
<dbReference type="SUPFAM" id="SSF52540">
    <property type="entry name" value="P-loop containing nucleoside triphosphate hydrolases"/>
    <property type="match status" value="1"/>
</dbReference>
<evidence type="ECO:0000313" key="4">
    <source>
        <dbReference type="Proteomes" id="UP001523528"/>
    </source>
</evidence>
<comment type="similarity">
    <text evidence="1">Belongs to the GSP E family.</text>
</comment>
<dbReference type="EMBL" id="JAMYZZ010000018">
    <property type="protein sequence ID" value="MCP1258967.1"/>
    <property type="molecule type" value="Genomic_DNA"/>
</dbReference>
<gene>
    <name evidence="3" type="primary">tadA</name>
    <name evidence="3" type="ORF">NKW50_10235</name>
</gene>
<protein>
    <submittedName>
        <fullName evidence="3">Flp pilus assembly complex ATPase component TadA</fullName>
    </submittedName>
</protein>
<dbReference type="Pfam" id="PF00437">
    <property type="entry name" value="T2SSE"/>
    <property type="match status" value="1"/>
</dbReference>
<dbReference type="InterPro" id="IPR001482">
    <property type="entry name" value="T2SS/T4SS_dom"/>
</dbReference>
<keyword evidence="4" id="KW-1185">Reference proteome</keyword>
<evidence type="ECO:0000259" key="2">
    <source>
        <dbReference type="Pfam" id="PF00437"/>
    </source>
</evidence>
<reference evidence="3 4" key="1">
    <citation type="submission" date="2022-06" db="EMBL/GenBank/DDBJ databases">
        <title>Acetobacer genomes from food samples.</title>
        <authorList>
            <person name="Sombolestani A."/>
        </authorList>
    </citation>
    <scope>NUCLEOTIDE SEQUENCE [LARGE SCALE GENOMIC DNA]</scope>
    <source>
        <strain evidence="3 4">R-83285</strain>
    </source>
</reference>
<dbReference type="PANTHER" id="PTHR30486:SF6">
    <property type="entry name" value="TYPE IV PILUS RETRACTATION ATPASE PILT"/>
    <property type="match status" value="1"/>
</dbReference>
<organism evidence="3 4">
    <name type="scientific">Acetobacter lambici</name>
    <dbReference type="NCBI Taxonomy" id="1332824"/>
    <lineage>
        <taxon>Bacteria</taxon>
        <taxon>Pseudomonadati</taxon>
        <taxon>Pseudomonadota</taxon>
        <taxon>Alphaproteobacteria</taxon>
        <taxon>Acetobacterales</taxon>
        <taxon>Acetobacteraceae</taxon>
        <taxon>Acetobacter</taxon>
    </lineage>
</organism>
<feature type="domain" description="Bacterial type II secretion system protein E" evidence="2">
    <location>
        <begin position="6"/>
        <end position="293"/>
    </location>
</feature>